<reference evidence="1 2" key="2">
    <citation type="journal article" date="2022" name="Mol. Ecol. Resour.">
        <title>The genomes of chicory, endive, great burdock and yacon provide insights into Asteraceae paleo-polyploidization history and plant inulin production.</title>
        <authorList>
            <person name="Fan W."/>
            <person name="Wang S."/>
            <person name="Wang H."/>
            <person name="Wang A."/>
            <person name="Jiang F."/>
            <person name="Liu H."/>
            <person name="Zhao H."/>
            <person name="Xu D."/>
            <person name="Zhang Y."/>
        </authorList>
    </citation>
    <scope>NUCLEOTIDE SEQUENCE [LARGE SCALE GENOMIC DNA]</scope>
    <source>
        <strain evidence="2">cv. Niubang</strain>
    </source>
</reference>
<sequence length="630" mass="71264">MPRQSNRVVDGLIPGYGKIRKRGCSSSPSSSSKLHNYRFKRAIMVGKARVGGGGSRSSTPAPSWRMTPSAKSKLGGVESPNYDVGGGGRSRPVSARKLAATLWEMNEMPSPQNLENTRRRREKETTRVREKTNRPVHSPGSLPPHLSDPSHTPVSERTDRSGTGSHHRISFSQRARLEDNNGEVFDSLSNSSLMEIETRSRAQTPSGSTVGVKPRLKDVSNALTTSKELLKIIHRMWAHDNLPSSSMSLISALHTELERARLQVNQAIKDQRVDHTEVNYLLKCFAEEKALWKSKERRAVEAAIESIAGELEVERKLRRRSESLNKKLGQELAETKASFAKALKELESEKRAREIMEQVCDELAVDIGEDRAEAEELKRESVKVHEEVEREREMLQLADKLREERVQMKLAEAKHQFEEKNALVDKLRNQLEAFLGNKGGGKKKGRKDEDLMTYMNRTNFGGTRKNKEHDDGEVENGVDCEEEEEEEEESGGESDLHSIELNMDNNNKSFKWNHAHNSHKDSVDDEQKRRNLVSGKASRRSTSSIQRNISDGNEWGIHDNFVELEKQTPRRSHGDELQRYKSVKGLRDRILTNLKPQMSRDFDSVNHGSGSKSRTGETRGETLNGRRSKK</sequence>
<organism evidence="1 2">
    <name type="scientific">Arctium lappa</name>
    <name type="common">Greater burdock</name>
    <name type="synonym">Lappa major</name>
    <dbReference type="NCBI Taxonomy" id="4217"/>
    <lineage>
        <taxon>Eukaryota</taxon>
        <taxon>Viridiplantae</taxon>
        <taxon>Streptophyta</taxon>
        <taxon>Embryophyta</taxon>
        <taxon>Tracheophyta</taxon>
        <taxon>Spermatophyta</taxon>
        <taxon>Magnoliopsida</taxon>
        <taxon>eudicotyledons</taxon>
        <taxon>Gunneridae</taxon>
        <taxon>Pentapetalae</taxon>
        <taxon>asterids</taxon>
        <taxon>campanulids</taxon>
        <taxon>Asterales</taxon>
        <taxon>Asteraceae</taxon>
        <taxon>Carduoideae</taxon>
        <taxon>Cardueae</taxon>
        <taxon>Arctiinae</taxon>
        <taxon>Arctium</taxon>
    </lineage>
</organism>
<reference evidence="2" key="1">
    <citation type="journal article" date="2022" name="Mol. Ecol. Resour.">
        <title>The genomes of chicory, endive, great burdock and yacon provide insights into Asteraceae palaeo-polyploidization history and plant inulin production.</title>
        <authorList>
            <person name="Fan W."/>
            <person name="Wang S."/>
            <person name="Wang H."/>
            <person name="Wang A."/>
            <person name="Jiang F."/>
            <person name="Liu H."/>
            <person name="Zhao H."/>
            <person name="Xu D."/>
            <person name="Zhang Y."/>
        </authorList>
    </citation>
    <scope>NUCLEOTIDE SEQUENCE [LARGE SCALE GENOMIC DNA]</scope>
    <source>
        <strain evidence="2">cv. Niubang</strain>
    </source>
</reference>
<protein>
    <submittedName>
        <fullName evidence="1">Uncharacterized protein</fullName>
    </submittedName>
</protein>
<evidence type="ECO:0000313" key="2">
    <source>
        <dbReference type="Proteomes" id="UP001055879"/>
    </source>
</evidence>
<comment type="caution">
    <text evidence="1">The sequence shown here is derived from an EMBL/GenBank/DDBJ whole genome shotgun (WGS) entry which is preliminary data.</text>
</comment>
<accession>A0ACB9DKX8</accession>
<proteinExistence type="predicted"/>
<keyword evidence="2" id="KW-1185">Reference proteome</keyword>
<dbReference type="EMBL" id="CM042049">
    <property type="protein sequence ID" value="KAI3747155.1"/>
    <property type="molecule type" value="Genomic_DNA"/>
</dbReference>
<name>A0ACB9DKX8_ARCLA</name>
<evidence type="ECO:0000313" key="1">
    <source>
        <dbReference type="EMBL" id="KAI3747155.1"/>
    </source>
</evidence>
<gene>
    <name evidence="1" type="ORF">L6452_09602</name>
</gene>
<dbReference type="Proteomes" id="UP001055879">
    <property type="component" value="Linkage Group LG03"/>
</dbReference>